<keyword evidence="1" id="KW-0472">Membrane</keyword>
<reference evidence="2" key="1">
    <citation type="submission" date="2018-05" db="EMBL/GenBank/DDBJ databases">
        <authorList>
            <person name="Lanie J.A."/>
            <person name="Ng W.-L."/>
            <person name="Kazmierczak K.M."/>
            <person name="Andrzejewski T.M."/>
            <person name="Davidsen T.M."/>
            <person name="Wayne K.J."/>
            <person name="Tettelin H."/>
            <person name="Glass J.I."/>
            <person name="Rusch D."/>
            <person name="Podicherti R."/>
            <person name="Tsui H.-C.T."/>
            <person name="Winkler M.E."/>
        </authorList>
    </citation>
    <scope>NUCLEOTIDE SEQUENCE</scope>
</reference>
<dbReference type="EMBL" id="UINC01080931">
    <property type="protein sequence ID" value="SVC24333.1"/>
    <property type="molecule type" value="Genomic_DNA"/>
</dbReference>
<protein>
    <submittedName>
        <fullName evidence="2">Uncharacterized protein</fullName>
    </submittedName>
</protein>
<accession>A0A382KLL1</accession>
<organism evidence="2">
    <name type="scientific">marine metagenome</name>
    <dbReference type="NCBI Taxonomy" id="408172"/>
    <lineage>
        <taxon>unclassified sequences</taxon>
        <taxon>metagenomes</taxon>
        <taxon>ecological metagenomes</taxon>
    </lineage>
</organism>
<sequence length="35" mass="4016">METISTFVFSIGLIIFVAHFFTALFERTRVPDVLP</sequence>
<gene>
    <name evidence="2" type="ORF">METZ01_LOCUS277187</name>
</gene>
<keyword evidence="1" id="KW-1133">Transmembrane helix</keyword>
<name>A0A382KLL1_9ZZZZ</name>
<feature type="non-terminal residue" evidence="2">
    <location>
        <position position="35"/>
    </location>
</feature>
<proteinExistence type="predicted"/>
<feature type="transmembrane region" description="Helical" evidence="1">
    <location>
        <begin position="6"/>
        <end position="25"/>
    </location>
</feature>
<evidence type="ECO:0000256" key="1">
    <source>
        <dbReference type="SAM" id="Phobius"/>
    </source>
</evidence>
<evidence type="ECO:0000313" key="2">
    <source>
        <dbReference type="EMBL" id="SVC24333.1"/>
    </source>
</evidence>
<dbReference type="AlphaFoldDB" id="A0A382KLL1"/>
<keyword evidence="1" id="KW-0812">Transmembrane</keyword>